<accession>W6UW95</accession>
<dbReference type="GeneID" id="36343124"/>
<dbReference type="EMBL" id="APAU02000076">
    <property type="protein sequence ID" value="EUB57749.1"/>
    <property type="molecule type" value="Genomic_DNA"/>
</dbReference>
<sequence length="291" mass="32004">MGSKISKLPSNQCGWNLLRLKRKDVDSQFPSVEVTYQPSPKGDFEKVENSAVSPLQTSAMKISPTSLCSKTSSVELSFQSSSTPSTVPTLHSGTDFTHVESTVDSDSAADSRGYKKKLTQRTSIPSSKMMASQKSRKPRKMVSTTAAPPQDAPGMEENKRGRYECHFWVPETALSIFTDKNDRRLKSIARSSGCSIELTNDSKLDPFGIPKRKVLIRSVTTYGMAKCRNLIEARFPNFTFIVDAANAAQEKRTGERGEDVTKRGGLSSCFVPKEKDVSIDQTHLTVSCAFA</sequence>
<organism evidence="2 3">
    <name type="scientific">Echinococcus granulosus</name>
    <name type="common">Hydatid tapeworm</name>
    <dbReference type="NCBI Taxonomy" id="6210"/>
    <lineage>
        <taxon>Eukaryota</taxon>
        <taxon>Metazoa</taxon>
        <taxon>Spiralia</taxon>
        <taxon>Lophotrochozoa</taxon>
        <taxon>Platyhelminthes</taxon>
        <taxon>Cestoda</taxon>
        <taxon>Eucestoda</taxon>
        <taxon>Cyclophyllidea</taxon>
        <taxon>Taeniidae</taxon>
        <taxon>Echinococcus</taxon>
        <taxon>Echinococcus granulosus group</taxon>
    </lineage>
</organism>
<reference evidence="2 3" key="1">
    <citation type="journal article" date="2013" name="Nat. Genet.">
        <title>The genome of the hydatid tapeworm Echinococcus granulosus.</title>
        <authorList>
            <person name="Zheng H."/>
            <person name="Zhang W."/>
            <person name="Zhang L."/>
            <person name="Zhang Z."/>
            <person name="Li J."/>
            <person name="Lu G."/>
            <person name="Zhu Y."/>
            <person name="Wang Y."/>
            <person name="Huang Y."/>
            <person name="Liu J."/>
            <person name="Kang H."/>
            <person name="Chen J."/>
            <person name="Wang L."/>
            <person name="Chen A."/>
            <person name="Yu S."/>
            <person name="Gao Z."/>
            <person name="Jin L."/>
            <person name="Gu W."/>
            <person name="Wang Z."/>
            <person name="Zhao L."/>
            <person name="Shi B."/>
            <person name="Wen H."/>
            <person name="Lin R."/>
            <person name="Jones M.K."/>
            <person name="Brejova B."/>
            <person name="Vinar T."/>
            <person name="Zhao G."/>
            <person name="McManus D.P."/>
            <person name="Chen Z."/>
            <person name="Zhou Y."/>
            <person name="Wang S."/>
        </authorList>
    </citation>
    <scope>NUCLEOTIDE SEQUENCE [LARGE SCALE GENOMIC DNA]</scope>
</reference>
<feature type="region of interest" description="Disordered" evidence="1">
    <location>
        <begin position="101"/>
        <end position="157"/>
    </location>
</feature>
<dbReference type="OMA" id="GRYECHF"/>
<dbReference type="OrthoDB" id="6258370at2759"/>
<comment type="caution">
    <text evidence="2">The sequence shown here is derived from an EMBL/GenBank/DDBJ whole genome shotgun (WGS) entry which is preliminary data.</text>
</comment>
<dbReference type="RefSeq" id="XP_024348945.1">
    <property type="nucleotide sequence ID" value="XM_024496658.1"/>
</dbReference>
<evidence type="ECO:0000313" key="2">
    <source>
        <dbReference type="EMBL" id="EUB57749.1"/>
    </source>
</evidence>
<dbReference type="Proteomes" id="UP000019149">
    <property type="component" value="Unassembled WGS sequence"/>
</dbReference>
<keyword evidence="3" id="KW-1185">Reference proteome</keyword>
<evidence type="ECO:0000313" key="3">
    <source>
        <dbReference type="Proteomes" id="UP000019149"/>
    </source>
</evidence>
<proteinExistence type="predicted"/>
<gene>
    <name evidence="2" type="ORF">EGR_07409</name>
</gene>
<name>W6UW95_ECHGR</name>
<feature type="compositionally biased region" description="Polar residues" evidence="1">
    <location>
        <begin position="120"/>
        <end position="133"/>
    </location>
</feature>
<evidence type="ECO:0000256" key="1">
    <source>
        <dbReference type="SAM" id="MobiDB-lite"/>
    </source>
</evidence>
<dbReference type="AlphaFoldDB" id="W6UW95"/>
<protein>
    <submittedName>
        <fullName evidence="2">Uncharacterized protein</fullName>
    </submittedName>
</protein>
<dbReference type="KEGG" id="egl:EGR_07409"/>
<dbReference type="CTD" id="36343124"/>